<reference evidence="1" key="1">
    <citation type="submission" date="2014-11" db="EMBL/GenBank/DDBJ databases">
        <authorList>
            <person name="Amaro Gonzalez C."/>
        </authorList>
    </citation>
    <scope>NUCLEOTIDE SEQUENCE</scope>
</reference>
<dbReference type="EMBL" id="GBXM01028728">
    <property type="protein sequence ID" value="JAH79849.1"/>
    <property type="molecule type" value="Transcribed_RNA"/>
</dbReference>
<evidence type="ECO:0000313" key="1">
    <source>
        <dbReference type="EMBL" id="JAH79849.1"/>
    </source>
</evidence>
<name>A0A0E9VNZ7_ANGAN</name>
<organism evidence="1">
    <name type="scientific">Anguilla anguilla</name>
    <name type="common">European freshwater eel</name>
    <name type="synonym">Muraena anguilla</name>
    <dbReference type="NCBI Taxonomy" id="7936"/>
    <lineage>
        <taxon>Eukaryota</taxon>
        <taxon>Metazoa</taxon>
        <taxon>Chordata</taxon>
        <taxon>Craniata</taxon>
        <taxon>Vertebrata</taxon>
        <taxon>Euteleostomi</taxon>
        <taxon>Actinopterygii</taxon>
        <taxon>Neopterygii</taxon>
        <taxon>Teleostei</taxon>
        <taxon>Anguilliformes</taxon>
        <taxon>Anguillidae</taxon>
        <taxon>Anguilla</taxon>
    </lineage>
</organism>
<proteinExistence type="predicted"/>
<reference evidence="1" key="2">
    <citation type="journal article" date="2015" name="Fish Shellfish Immunol.">
        <title>Early steps in the European eel (Anguilla anguilla)-Vibrio vulnificus interaction in the gills: Role of the RtxA13 toxin.</title>
        <authorList>
            <person name="Callol A."/>
            <person name="Pajuelo D."/>
            <person name="Ebbesson L."/>
            <person name="Teles M."/>
            <person name="MacKenzie S."/>
            <person name="Amaro C."/>
        </authorList>
    </citation>
    <scope>NUCLEOTIDE SEQUENCE</scope>
</reference>
<sequence length="14" mass="1404">MQAIAATLSQKAGN</sequence>
<protein>
    <submittedName>
        <fullName evidence="1">Uncharacterized protein</fullName>
    </submittedName>
</protein>
<accession>A0A0E9VNZ7</accession>